<reference evidence="3" key="1">
    <citation type="journal article" date="2019" name="Int. J. Syst. Evol. Microbiol.">
        <title>The Global Catalogue of Microorganisms (GCM) 10K type strain sequencing project: providing services to taxonomists for standard genome sequencing and annotation.</title>
        <authorList>
            <consortium name="The Broad Institute Genomics Platform"/>
            <consortium name="The Broad Institute Genome Sequencing Center for Infectious Disease"/>
            <person name="Wu L."/>
            <person name="Ma J."/>
        </authorList>
    </citation>
    <scope>NUCLEOTIDE SEQUENCE [LARGE SCALE GENOMIC DNA]</scope>
    <source>
        <strain evidence="3">JCM 16578</strain>
    </source>
</reference>
<name>A0ABP7LPL5_9ACTN</name>
<sequence>MPARALTGRAGHLRPHEADKTRRRRGRSTGPVATAVADGAARLLSTAEPVETVARIVVQATMEQSATEWPTARQDIVTHDRVPIVKVLDTPGPQRMAEPGGPVIAAARRTPQ</sequence>
<evidence type="ECO:0000313" key="2">
    <source>
        <dbReference type="EMBL" id="GAA3903754.1"/>
    </source>
</evidence>
<accession>A0ABP7LPL5</accession>
<feature type="region of interest" description="Disordered" evidence="1">
    <location>
        <begin position="1"/>
        <end position="33"/>
    </location>
</feature>
<evidence type="ECO:0000313" key="3">
    <source>
        <dbReference type="Proteomes" id="UP001501563"/>
    </source>
</evidence>
<evidence type="ECO:0000256" key="1">
    <source>
        <dbReference type="SAM" id="MobiDB-lite"/>
    </source>
</evidence>
<comment type="caution">
    <text evidence="2">The sequence shown here is derived from an EMBL/GenBank/DDBJ whole genome shotgun (WGS) entry which is preliminary data.</text>
</comment>
<gene>
    <name evidence="2" type="ORF">GCM10022207_86120</name>
</gene>
<dbReference type="EMBL" id="BAAAZA010000054">
    <property type="protein sequence ID" value="GAA3903754.1"/>
    <property type="molecule type" value="Genomic_DNA"/>
</dbReference>
<proteinExistence type="predicted"/>
<protein>
    <submittedName>
        <fullName evidence="2">Uncharacterized protein</fullName>
    </submittedName>
</protein>
<dbReference type="Proteomes" id="UP001501563">
    <property type="component" value="Unassembled WGS sequence"/>
</dbReference>
<organism evidence="2 3">
    <name type="scientific">Streptomyces lannensis</name>
    <dbReference type="NCBI Taxonomy" id="766498"/>
    <lineage>
        <taxon>Bacteria</taxon>
        <taxon>Bacillati</taxon>
        <taxon>Actinomycetota</taxon>
        <taxon>Actinomycetes</taxon>
        <taxon>Kitasatosporales</taxon>
        <taxon>Streptomycetaceae</taxon>
        <taxon>Streptomyces</taxon>
    </lineage>
</organism>
<feature type="region of interest" description="Disordered" evidence="1">
    <location>
        <begin position="90"/>
        <end position="112"/>
    </location>
</feature>
<keyword evidence="3" id="KW-1185">Reference proteome</keyword>